<keyword evidence="1" id="KW-0732">Signal</keyword>
<name>A0ABU3P577_9FIRM</name>
<evidence type="ECO:0000313" key="2">
    <source>
        <dbReference type="EMBL" id="MDT8903291.1"/>
    </source>
</evidence>
<comment type="caution">
    <text evidence="2">The sequence shown here is derived from an EMBL/GenBank/DDBJ whole genome shotgun (WGS) entry which is preliminary data.</text>
</comment>
<protein>
    <recommendedName>
        <fullName evidence="4">Lipoprotein</fullName>
    </recommendedName>
</protein>
<feature type="signal peptide" evidence="1">
    <location>
        <begin position="1"/>
        <end position="20"/>
    </location>
</feature>
<evidence type="ECO:0008006" key="4">
    <source>
        <dbReference type="Google" id="ProtNLM"/>
    </source>
</evidence>
<evidence type="ECO:0000256" key="1">
    <source>
        <dbReference type="SAM" id="SignalP"/>
    </source>
</evidence>
<accession>A0ABU3P577</accession>
<organism evidence="2 3">
    <name type="scientific">Anaeroselena agilis</name>
    <dbReference type="NCBI Taxonomy" id="3063788"/>
    <lineage>
        <taxon>Bacteria</taxon>
        <taxon>Bacillati</taxon>
        <taxon>Bacillota</taxon>
        <taxon>Negativicutes</taxon>
        <taxon>Acetonemataceae</taxon>
        <taxon>Anaeroselena</taxon>
    </lineage>
</organism>
<proteinExistence type="predicted"/>
<gene>
    <name evidence="2" type="ORF">Q4T40_18835</name>
</gene>
<dbReference type="RefSeq" id="WP_413781750.1">
    <property type="nucleotide sequence ID" value="NZ_JAUOZS010000001.1"/>
</dbReference>
<feature type="chain" id="PRO_5047337104" description="Lipoprotein" evidence="1">
    <location>
        <begin position="21"/>
        <end position="264"/>
    </location>
</feature>
<dbReference type="PROSITE" id="PS51257">
    <property type="entry name" value="PROKAR_LIPOPROTEIN"/>
    <property type="match status" value="1"/>
</dbReference>
<reference evidence="2 3" key="1">
    <citation type="submission" date="2023-07" db="EMBL/GenBank/DDBJ databases">
        <title>The novel representative of Negativicutes class, Anaeroselena agilis gen. nov. sp. nov.</title>
        <authorList>
            <person name="Prokofeva M.I."/>
            <person name="Elcheninov A.G."/>
            <person name="Klyukina A."/>
            <person name="Kublanov I.V."/>
            <person name="Frolov E.N."/>
            <person name="Podosokorskaya O.A."/>
        </authorList>
    </citation>
    <scope>NUCLEOTIDE SEQUENCE [LARGE SCALE GENOMIC DNA]</scope>
    <source>
        <strain evidence="2 3">4137-cl</strain>
    </source>
</reference>
<sequence length="264" mass="28217">MRLISTLLTLLLALALSGCGATKPVAPPPAPPPAPQARETPQFANMLTTAGGDTVSLDPTTVKANGKDVSLVLRFTKSIVKNGVKTESWDAVFRPSERLVAVKAKMLYGEGGQVLSADTAGGDWEYVIPGSDTERIMAAVVTYCKSRGLTVNATPPPYALPGFKFLAKSTDNNAYYLYKSASVRSGGGQTSVEVLTIYETVKDGTKYAISAVDFQPAAKKYRATTRMLYDEAGKMRTAPGDQGWQPVAPHSVYDMLLDEIAQDS</sequence>
<keyword evidence="3" id="KW-1185">Reference proteome</keyword>
<dbReference type="EMBL" id="JAUOZS010000001">
    <property type="protein sequence ID" value="MDT8903291.1"/>
    <property type="molecule type" value="Genomic_DNA"/>
</dbReference>
<dbReference type="Proteomes" id="UP001254848">
    <property type="component" value="Unassembled WGS sequence"/>
</dbReference>
<evidence type="ECO:0000313" key="3">
    <source>
        <dbReference type="Proteomes" id="UP001254848"/>
    </source>
</evidence>